<accession>A0A5B7GJT5</accession>
<gene>
    <name evidence="2" type="ORF">E2C01_054425</name>
</gene>
<comment type="caution">
    <text evidence="2">The sequence shown here is derived from an EMBL/GenBank/DDBJ whole genome shotgun (WGS) entry which is preliminary data.</text>
</comment>
<sequence length="278" mass="30285">MFDSCPVVGDDVFRGDGDDPRPATDAGRGAGRGPCRGSGETEYKLPPLVCLRGGSGGVQFSGSRRLQATDKSFREAEGTAREGRRRQRASYVIRRAALLPQDAVGGGGDEEEEGGVQGCGRVGVRGEGVAGRGSVLHLTGSDQGVFTTFDDLHTEASTTVQYFTPVSGLMGSRAIRNMFSVGRQDGRRERREGREGGHGKQLLGGLARWLAGGGHVYPLPKFYFIEDREFYICLPDQDFCEQMAGFVKGWPGRKGRREDVRREEGGRKDREEIDYMGL</sequence>
<evidence type="ECO:0000313" key="3">
    <source>
        <dbReference type="Proteomes" id="UP000324222"/>
    </source>
</evidence>
<feature type="region of interest" description="Disordered" evidence="1">
    <location>
        <begin position="61"/>
        <end position="87"/>
    </location>
</feature>
<reference evidence="2 3" key="1">
    <citation type="submission" date="2019-05" db="EMBL/GenBank/DDBJ databases">
        <title>Another draft genome of Portunus trituberculatus and its Hox gene families provides insights of decapod evolution.</title>
        <authorList>
            <person name="Jeong J.-H."/>
            <person name="Song I."/>
            <person name="Kim S."/>
            <person name="Choi T."/>
            <person name="Kim D."/>
            <person name="Ryu S."/>
            <person name="Kim W."/>
        </authorList>
    </citation>
    <scope>NUCLEOTIDE SEQUENCE [LARGE SCALE GENOMIC DNA]</scope>
    <source>
        <tissue evidence="2">Muscle</tissue>
    </source>
</reference>
<dbReference type="EMBL" id="VSRR010017457">
    <property type="protein sequence ID" value="MPC60381.1"/>
    <property type="molecule type" value="Genomic_DNA"/>
</dbReference>
<feature type="compositionally biased region" description="Low complexity" evidence="1">
    <location>
        <begin position="1"/>
        <end position="10"/>
    </location>
</feature>
<feature type="compositionally biased region" description="Basic and acidic residues" evidence="1">
    <location>
        <begin position="256"/>
        <end position="278"/>
    </location>
</feature>
<keyword evidence="3" id="KW-1185">Reference proteome</keyword>
<feature type="compositionally biased region" description="Basic and acidic residues" evidence="1">
    <location>
        <begin position="67"/>
        <end position="82"/>
    </location>
</feature>
<protein>
    <submittedName>
        <fullName evidence="2">Uncharacterized protein</fullName>
    </submittedName>
</protein>
<evidence type="ECO:0000313" key="2">
    <source>
        <dbReference type="EMBL" id="MPC60381.1"/>
    </source>
</evidence>
<dbReference type="Proteomes" id="UP000324222">
    <property type="component" value="Unassembled WGS sequence"/>
</dbReference>
<feature type="region of interest" description="Disordered" evidence="1">
    <location>
        <begin position="253"/>
        <end position="278"/>
    </location>
</feature>
<proteinExistence type="predicted"/>
<dbReference type="AlphaFoldDB" id="A0A5B7GJT5"/>
<organism evidence="2 3">
    <name type="scientific">Portunus trituberculatus</name>
    <name type="common">Swimming crab</name>
    <name type="synonym">Neptunus trituberculatus</name>
    <dbReference type="NCBI Taxonomy" id="210409"/>
    <lineage>
        <taxon>Eukaryota</taxon>
        <taxon>Metazoa</taxon>
        <taxon>Ecdysozoa</taxon>
        <taxon>Arthropoda</taxon>
        <taxon>Crustacea</taxon>
        <taxon>Multicrustacea</taxon>
        <taxon>Malacostraca</taxon>
        <taxon>Eumalacostraca</taxon>
        <taxon>Eucarida</taxon>
        <taxon>Decapoda</taxon>
        <taxon>Pleocyemata</taxon>
        <taxon>Brachyura</taxon>
        <taxon>Eubrachyura</taxon>
        <taxon>Portunoidea</taxon>
        <taxon>Portunidae</taxon>
        <taxon>Portuninae</taxon>
        <taxon>Portunus</taxon>
    </lineage>
</organism>
<evidence type="ECO:0000256" key="1">
    <source>
        <dbReference type="SAM" id="MobiDB-lite"/>
    </source>
</evidence>
<name>A0A5B7GJT5_PORTR</name>
<feature type="region of interest" description="Disordered" evidence="1">
    <location>
        <begin position="1"/>
        <end position="40"/>
    </location>
</feature>
<feature type="compositionally biased region" description="Basic and acidic residues" evidence="1">
    <location>
        <begin position="11"/>
        <end position="22"/>
    </location>
</feature>